<dbReference type="HOGENOM" id="CLU_009665_8_1_3"/>
<evidence type="ECO:0000313" key="2">
    <source>
        <dbReference type="EMBL" id="ABM72116.1"/>
    </source>
</evidence>
<dbReference type="EMBL" id="CP000552">
    <property type="protein sequence ID" value="ABM72116.1"/>
    <property type="molecule type" value="Genomic_DNA"/>
</dbReference>
<organism evidence="2 3">
    <name type="scientific">Prochlorococcus marinus (strain MIT 9515)</name>
    <dbReference type="NCBI Taxonomy" id="167542"/>
    <lineage>
        <taxon>Bacteria</taxon>
        <taxon>Bacillati</taxon>
        <taxon>Cyanobacteriota</taxon>
        <taxon>Cyanophyceae</taxon>
        <taxon>Synechococcales</taxon>
        <taxon>Prochlorococcaceae</taxon>
        <taxon>Prochlorococcus</taxon>
    </lineage>
</organism>
<dbReference type="GO" id="GO:0050660">
    <property type="term" value="F:flavin adenine dinucleotide binding"/>
    <property type="evidence" value="ECO:0007669"/>
    <property type="project" value="InterPro"/>
</dbReference>
<dbReference type="PANTHER" id="PTHR43876">
    <property type="entry name" value="UBIQUINONE BIOSYNTHESIS MONOOXYGENASE COQ6, MITOCHONDRIAL"/>
    <property type="match status" value="1"/>
</dbReference>
<feature type="domain" description="Squalene epoxidase" evidence="1">
    <location>
        <begin position="271"/>
        <end position="359"/>
    </location>
</feature>
<dbReference type="GO" id="GO:0004506">
    <property type="term" value="F:squalene monooxygenase activity"/>
    <property type="evidence" value="ECO:0007669"/>
    <property type="project" value="InterPro"/>
</dbReference>
<dbReference type="GO" id="GO:0016020">
    <property type="term" value="C:membrane"/>
    <property type="evidence" value="ECO:0007669"/>
    <property type="project" value="InterPro"/>
</dbReference>
<sequence length="384" mass="44429">MNNYLNFKIVGSGPTGLLLAISLSKLNFNIYLTDTLTREKLINKDKTYAITHSTRKILSKFNLWDKLSSYLYKFDSLSISDSVISKFTILTTPDLDKDISSLDTIGWVIKHSELMNVFFDEIDKVDNISFKSSLDLSYEKINFDYKFISTGANSNYKKNHNFLSFKKSYNQSCLTFEVLVRGNVQKRAYEIFRKEGPLALLPLDYNRYQIIWTSSTSKSVDRLNSNKSFLLDNLSTILPECFKLDQINSEINLFPVSLSLSLPIFNFNKEVLVGDSFHTFHPVGGQGLNTCWRDVNVIYDMFNKHLSTTNNALNIFKYKYYFKRSLDIFSIIIITDTLIKLFANNNIILLPFRKISFLLLNKSHLIRKFVLNKMTKSLIFSSIK</sequence>
<dbReference type="InterPro" id="IPR051205">
    <property type="entry name" value="UbiH/COQ6_monooxygenase"/>
</dbReference>
<dbReference type="Pfam" id="PF08491">
    <property type="entry name" value="SE"/>
    <property type="match status" value="1"/>
</dbReference>
<protein>
    <submittedName>
        <fullName evidence="2">Possible 2-octaprenyl-6-methoxyphenol 4-monoxygenase UbiH</fullName>
    </submittedName>
</protein>
<dbReference type="PRINTS" id="PR00420">
    <property type="entry name" value="RNGMNOXGNASE"/>
</dbReference>
<dbReference type="InterPro" id="IPR013698">
    <property type="entry name" value="Squalene_epoxidase"/>
</dbReference>
<evidence type="ECO:0000259" key="1">
    <source>
        <dbReference type="Pfam" id="PF08491"/>
    </source>
</evidence>
<dbReference type="GeneID" id="60200554"/>
<reference evidence="2 3" key="1">
    <citation type="journal article" date="2007" name="PLoS Genet.">
        <title>Patterns and implications of gene gain and loss in the evolution of Prochlorococcus.</title>
        <authorList>
            <person name="Kettler G.C."/>
            <person name="Martiny A.C."/>
            <person name="Huang K."/>
            <person name="Zucker J."/>
            <person name="Coleman M.L."/>
            <person name="Rodrigue S."/>
            <person name="Chen F."/>
            <person name="Lapidus A."/>
            <person name="Ferriera S."/>
            <person name="Johnson J."/>
            <person name="Steglich C."/>
            <person name="Church G.M."/>
            <person name="Richardson P."/>
            <person name="Chisholm S.W."/>
        </authorList>
    </citation>
    <scope>NUCLEOTIDE SEQUENCE [LARGE SCALE GENOMIC DNA]</scope>
    <source>
        <strain evidence="2 3">MIT 9515</strain>
    </source>
</reference>
<evidence type="ECO:0000313" key="3">
    <source>
        <dbReference type="Proteomes" id="UP000001589"/>
    </source>
</evidence>
<gene>
    <name evidence="2" type="primary">ubiH</name>
    <name evidence="2" type="ordered locus">P9515_09091</name>
</gene>
<dbReference type="Gene3D" id="3.30.9.10">
    <property type="entry name" value="D-Amino Acid Oxidase, subunit A, domain 2"/>
    <property type="match status" value="1"/>
</dbReference>
<accession>A2BWF5</accession>
<name>A2BWF5_PROM5</name>
<dbReference type="PANTHER" id="PTHR43876:SF7">
    <property type="entry name" value="UBIQUINONE BIOSYNTHESIS MONOOXYGENASE COQ6, MITOCHONDRIAL"/>
    <property type="match status" value="1"/>
</dbReference>
<dbReference type="AlphaFoldDB" id="A2BWF5"/>
<dbReference type="InterPro" id="IPR036188">
    <property type="entry name" value="FAD/NAD-bd_sf"/>
</dbReference>
<dbReference type="eggNOG" id="COG0654">
    <property type="taxonomic scope" value="Bacteria"/>
</dbReference>
<dbReference type="Proteomes" id="UP000001589">
    <property type="component" value="Chromosome"/>
</dbReference>
<dbReference type="Gene3D" id="3.50.50.60">
    <property type="entry name" value="FAD/NAD(P)-binding domain"/>
    <property type="match status" value="2"/>
</dbReference>
<dbReference type="OrthoDB" id="9766816at2"/>
<proteinExistence type="predicted"/>
<dbReference type="SUPFAM" id="SSF51905">
    <property type="entry name" value="FAD/NAD(P)-binding domain"/>
    <property type="match status" value="1"/>
</dbReference>
<dbReference type="RefSeq" id="WP_011820220.1">
    <property type="nucleotide sequence ID" value="NC_008817.1"/>
</dbReference>
<dbReference type="KEGG" id="pmc:P9515_09091"/>
<dbReference type="STRING" id="167542.P9515_09091"/>